<feature type="non-terminal residue" evidence="3">
    <location>
        <position position="1"/>
    </location>
</feature>
<keyword evidence="4" id="KW-1185">Reference proteome</keyword>
<organism evidence="3 4">
    <name type="scientific">Prorocentrum cordatum</name>
    <dbReference type="NCBI Taxonomy" id="2364126"/>
    <lineage>
        <taxon>Eukaryota</taxon>
        <taxon>Sar</taxon>
        <taxon>Alveolata</taxon>
        <taxon>Dinophyceae</taxon>
        <taxon>Prorocentrales</taxon>
        <taxon>Prorocentraceae</taxon>
        <taxon>Prorocentrum</taxon>
    </lineage>
</organism>
<comment type="caution">
    <text evidence="3">The sequence shown here is derived from an EMBL/GenBank/DDBJ whole genome shotgun (WGS) entry which is preliminary data.</text>
</comment>
<feature type="coiled-coil region" evidence="1">
    <location>
        <begin position="262"/>
        <end position="289"/>
    </location>
</feature>
<dbReference type="Proteomes" id="UP001189429">
    <property type="component" value="Unassembled WGS sequence"/>
</dbReference>
<feature type="region of interest" description="Disordered" evidence="2">
    <location>
        <begin position="7"/>
        <end position="40"/>
    </location>
</feature>
<protein>
    <recommendedName>
        <fullName evidence="5">RanBP2-type domain-containing protein</fullName>
    </recommendedName>
</protein>
<feature type="non-terminal residue" evidence="3">
    <location>
        <position position="289"/>
    </location>
</feature>
<evidence type="ECO:0000256" key="1">
    <source>
        <dbReference type="SAM" id="Coils"/>
    </source>
</evidence>
<evidence type="ECO:0000313" key="4">
    <source>
        <dbReference type="Proteomes" id="UP001189429"/>
    </source>
</evidence>
<gene>
    <name evidence="3" type="ORF">PCOR1329_LOCUS39099</name>
</gene>
<evidence type="ECO:0000313" key="3">
    <source>
        <dbReference type="EMBL" id="CAK0845252.1"/>
    </source>
</evidence>
<name>A0ABN9TH69_9DINO</name>
<proteinExistence type="predicted"/>
<evidence type="ECO:0000256" key="2">
    <source>
        <dbReference type="SAM" id="MobiDB-lite"/>
    </source>
</evidence>
<dbReference type="EMBL" id="CAUYUJ010014725">
    <property type="protein sequence ID" value="CAK0845252.1"/>
    <property type="molecule type" value="Genomic_DNA"/>
</dbReference>
<reference evidence="3" key="1">
    <citation type="submission" date="2023-10" db="EMBL/GenBank/DDBJ databases">
        <authorList>
            <person name="Chen Y."/>
            <person name="Shah S."/>
            <person name="Dougan E. K."/>
            <person name="Thang M."/>
            <person name="Chan C."/>
        </authorList>
    </citation>
    <scope>NUCLEOTIDE SEQUENCE [LARGE SCALE GENOMIC DNA]</scope>
</reference>
<accession>A0ABN9TH69</accession>
<evidence type="ECO:0008006" key="5">
    <source>
        <dbReference type="Google" id="ProtNLM"/>
    </source>
</evidence>
<sequence>DAWAEYASWGNKSKGGGTKGNSGYGKGGVGAAKGAGKGSGGKGAENLAVWKCEHCQYGKSLLPDWFCKHCKSPRPDDEDPRVGRLGAWANGPPALQPGLQPIQTGETLSESELGNMVSCTKRFGDVAAATQYQIALERLRAASRQPEEKHIQQRATAAHQRVQFLKKKKLNAAVEQLEKWRTWCDERATSVSQLSAQLEAADQEHKQLVDQLHSQVRHKQHDAPPTRAASTGLRPRDFIEGKVDAVEFMVAGDIFCIPEDECEIADGDMQILQQRADELKANIAEATKQ</sequence>
<keyword evidence="1" id="KW-0175">Coiled coil</keyword>
<feature type="compositionally biased region" description="Gly residues" evidence="2">
    <location>
        <begin position="13"/>
        <end position="40"/>
    </location>
</feature>